<gene>
    <name evidence="1" type="ORF">EDD71_101224</name>
</gene>
<dbReference type="EMBL" id="SOAZ01000001">
    <property type="protein sequence ID" value="TDT63797.1"/>
    <property type="molecule type" value="Genomic_DNA"/>
</dbReference>
<name>A0A4R7KUF1_9CLOT</name>
<comment type="caution">
    <text evidence="1">The sequence shown here is derived from an EMBL/GenBank/DDBJ whole genome shotgun (WGS) entry which is preliminary data.</text>
</comment>
<dbReference type="Proteomes" id="UP000295325">
    <property type="component" value="Unassembled WGS sequence"/>
</dbReference>
<proteinExistence type="predicted"/>
<keyword evidence="2" id="KW-1185">Reference proteome</keyword>
<evidence type="ECO:0000313" key="1">
    <source>
        <dbReference type="EMBL" id="TDT63797.1"/>
    </source>
</evidence>
<evidence type="ECO:0008006" key="3">
    <source>
        <dbReference type="Google" id="ProtNLM"/>
    </source>
</evidence>
<reference evidence="1 2" key="1">
    <citation type="submission" date="2019-03" db="EMBL/GenBank/DDBJ databases">
        <title>Genomic Encyclopedia of Type Strains, Phase IV (KMG-IV): sequencing the most valuable type-strain genomes for metagenomic binning, comparative biology and taxonomic classification.</title>
        <authorList>
            <person name="Goeker M."/>
        </authorList>
    </citation>
    <scope>NUCLEOTIDE SEQUENCE [LARGE SCALE GENOMIC DNA]</scope>
    <source>
        <strain evidence="1 2">DSM 24455</strain>
    </source>
</reference>
<dbReference type="OrthoDB" id="9784936at2"/>
<protein>
    <recommendedName>
        <fullName evidence="3">DUF4062 domain-containing protein</fullName>
    </recommendedName>
</protein>
<evidence type="ECO:0000313" key="2">
    <source>
        <dbReference type="Proteomes" id="UP000295325"/>
    </source>
</evidence>
<sequence length="535" mass="62522">MPRIGITAYDLLISCPGDVIEYLDVIKESVESFNRVFGRINNIEVVTKHWSTDSYPQSGDKPQELLNKQLVRDCDAAVALFWTRFGTPTDKYASGTEEEIEEMLSAGKQVFMYFLDVPVNPSQVDMEQYKKIIDFREKYKDKGIYAIIKDKEELRRQFTNHLAMYFLPIISDNNVTTSKKLLSILQIRDVNAISEEQYYLYNSSLGNSKFIKEKKEDIIKNIHSIQNNTLPKRTQVVLEDEKIIKETPEFLKNIEIKKLLENVNIPSISLKDADIPNSWKETISKFAEENQIKINDDFWNVGDLKIRIPSVVLPFGNSGSVLEGTDEEKERYDLLRNLYWDIVSYNEYIDYFSYIDKLNFAKLAISNVGNSYDEDIDVKLIIPKGYVLKYLDLPYPGINIIEELLEMEFIDYLFSIQENDIVEGYGYYPVLPPSYEDIIPAYPFNKISVSEEYKRHKEKYKKSLERVFNYKIFESEENDILIFHIGYLKHNTTMAFPSVLMFKDTPTFIDYEITSKHLPEVLKGKVEFSKKRKDK</sequence>
<organism evidence="1 2">
    <name type="scientific">Fonticella tunisiensis</name>
    <dbReference type="NCBI Taxonomy" id="1096341"/>
    <lineage>
        <taxon>Bacteria</taxon>
        <taxon>Bacillati</taxon>
        <taxon>Bacillota</taxon>
        <taxon>Clostridia</taxon>
        <taxon>Eubacteriales</taxon>
        <taxon>Clostridiaceae</taxon>
        <taxon>Fonticella</taxon>
    </lineage>
</organism>
<dbReference type="AlphaFoldDB" id="A0A4R7KUF1"/>
<dbReference type="RefSeq" id="WP_133626898.1">
    <property type="nucleotide sequence ID" value="NZ_SOAZ01000001.1"/>
</dbReference>
<accession>A0A4R7KUF1</accession>